<dbReference type="OrthoDB" id="417891at2759"/>
<organism evidence="5 6">
    <name type="scientific">Scytalidium lignicola</name>
    <name type="common">Hyphomycete</name>
    <dbReference type="NCBI Taxonomy" id="5539"/>
    <lineage>
        <taxon>Eukaryota</taxon>
        <taxon>Fungi</taxon>
        <taxon>Dikarya</taxon>
        <taxon>Ascomycota</taxon>
        <taxon>Pezizomycotina</taxon>
        <taxon>Leotiomycetes</taxon>
        <taxon>Leotiomycetes incertae sedis</taxon>
        <taxon>Scytalidium</taxon>
    </lineage>
</organism>
<dbReference type="SUPFAM" id="SSF51735">
    <property type="entry name" value="NAD(P)-binding Rossmann-fold domains"/>
    <property type="match status" value="1"/>
</dbReference>
<dbReference type="Proteomes" id="UP000258309">
    <property type="component" value="Unassembled WGS sequence"/>
</dbReference>
<proteinExistence type="inferred from homology"/>
<dbReference type="GO" id="GO:0048038">
    <property type="term" value="F:quinone binding"/>
    <property type="evidence" value="ECO:0007669"/>
    <property type="project" value="TreeGrafter"/>
</dbReference>
<dbReference type="OMA" id="WEAMINA"/>
<evidence type="ECO:0000256" key="2">
    <source>
        <dbReference type="ARBA" id="ARBA00022857"/>
    </source>
</evidence>
<keyword evidence="6" id="KW-1185">Reference proteome</keyword>
<dbReference type="PROSITE" id="PS51257">
    <property type="entry name" value="PROKAR_LIPOPROTEIN"/>
    <property type="match status" value="1"/>
</dbReference>
<evidence type="ECO:0000256" key="1">
    <source>
        <dbReference type="ARBA" id="ARBA00006484"/>
    </source>
</evidence>
<dbReference type="PRINTS" id="PR00080">
    <property type="entry name" value="SDRFAMILY"/>
</dbReference>
<name>A0A3E2HFI2_SCYLI</name>
<dbReference type="Gene3D" id="3.40.50.720">
    <property type="entry name" value="NAD(P)-binding Rossmann-like Domain"/>
    <property type="match status" value="1"/>
</dbReference>
<keyword evidence="2" id="KW-0521">NADP</keyword>
<dbReference type="PROSITE" id="PS00061">
    <property type="entry name" value="ADH_SHORT"/>
    <property type="match status" value="1"/>
</dbReference>
<keyword evidence="3" id="KW-0560">Oxidoreductase</keyword>
<dbReference type="InterPro" id="IPR002347">
    <property type="entry name" value="SDR_fam"/>
</dbReference>
<protein>
    <recommendedName>
        <fullName evidence="4">Ketoreductase domain-containing protein</fullName>
    </recommendedName>
</protein>
<dbReference type="STRING" id="5539.A0A3E2HFI2"/>
<dbReference type="PANTHER" id="PTHR42760:SF127">
    <property type="entry name" value="3-KETOACYL-ACYL CARRIER PROTEIN REDUCTASE-RELATED"/>
    <property type="match status" value="1"/>
</dbReference>
<feature type="non-terminal residue" evidence="5">
    <location>
        <position position="250"/>
    </location>
</feature>
<evidence type="ECO:0000313" key="6">
    <source>
        <dbReference type="Proteomes" id="UP000258309"/>
    </source>
</evidence>
<dbReference type="InterPro" id="IPR036291">
    <property type="entry name" value="NAD(P)-bd_dom_sf"/>
</dbReference>
<dbReference type="InterPro" id="IPR020904">
    <property type="entry name" value="Sc_DH/Rdtase_CS"/>
</dbReference>
<dbReference type="InterPro" id="IPR057326">
    <property type="entry name" value="KR_dom"/>
</dbReference>
<dbReference type="GO" id="GO:0006633">
    <property type="term" value="P:fatty acid biosynthetic process"/>
    <property type="evidence" value="ECO:0007669"/>
    <property type="project" value="TreeGrafter"/>
</dbReference>
<dbReference type="SMART" id="SM00822">
    <property type="entry name" value="PKS_KR"/>
    <property type="match status" value="1"/>
</dbReference>
<sequence length="250" mass="26456">MKGKLALITGASGGIGAACARDLARYGINLALTYSKHKDGVDALIEELFGTYSRSQIRVSSHRIDMASAEQITNLFVEIQEQHGQPPDILISNAGHGKRIPNITDISLEEWDYTITVNLRASFLLVKGCVPNMRNERWGRIILMSSIAAIGGGVNGCHYAASKAGLEGMGKNLARRLASDGITVNCVAPAMIGETRMIPNAEYVAGTPGDVKNIPVGRLGTPGEVAQVVSMFVVTGYATGQTCLLSGGLL</sequence>
<evidence type="ECO:0000256" key="3">
    <source>
        <dbReference type="ARBA" id="ARBA00023002"/>
    </source>
</evidence>
<dbReference type="GO" id="GO:0016616">
    <property type="term" value="F:oxidoreductase activity, acting on the CH-OH group of donors, NAD or NADP as acceptor"/>
    <property type="evidence" value="ECO:0007669"/>
    <property type="project" value="TreeGrafter"/>
</dbReference>
<feature type="non-terminal residue" evidence="5">
    <location>
        <position position="1"/>
    </location>
</feature>
<evidence type="ECO:0000259" key="4">
    <source>
        <dbReference type="SMART" id="SM00822"/>
    </source>
</evidence>
<dbReference type="CDD" id="cd05233">
    <property type="entry name" value="SDR_c"/>
    <property type="match status" value="1"/>
</dbReference>
<reference evidence="5 6" key="1">
    <citation type="submission" date="2018-05" db="EMBL/GenBank/DDBJ databases">
        <title>Draft genome sequence of Scytalidium lignicola DSM 105466, a ubiquitous saprotrophic fungus.</title>
        <authorList>
            <person name="Buettner E."/>
            <person name="Gebauer A.M."/>
            <person name="Hofrichter M."/>
            <person name="Liers C."/>
            <person name="Kellner H."/>
        </authorList>
    </citation>
    <scope>NUCLEOTIDE SEQUENCE [LARGE SCALE GENOMIC DNA]</scope>
    <source>
        <strain evidence="5 6">DSM 105466</strain>
    </source>
</reference>
<dbReference type="FunFam" id="3.40.50.720:FF:000173">
    <property type="entry name" value="3-oxoacyl-[acyl-carrier protein] reductase"/>
    <property type="match status" value="1"/>
</dbReference>
<comment type="caution">
    <text evidence="5">The sequence shown here is derived from an EMBL/GenBank/DDBJ whole genome shotgun (WGS) entry which is preliminary data.</text>
</comment>
<feature type="domain" description="Ketoreductase" evidence="4">
    <location>
        <begin position="4"/>
        <end position="195"/>
    </location>
</feature>
<dbReference type="PANTHER" id="PTHR42760">
    <property type="entry name" value="SHORT-CHAIN DEHYDROGENASES/REDUCTASES FAMILY MEMBER"/>
    <property type="match status" value="1"/>
</dbReference>
<evidence type="ECO:0000313" key="5">
    <source>
        <dbReference type="EMBL" id="RFU32159.1"/>
    </source>
</evidence>
<comment type="similarity">
    <text evidence="1">Belongs to the short-chain dehydrogenases/reductases (SDR) family.</text>
</comment>
<dbReference type="AlphaFoldDB" id="A0A3E2HFI2"/>
<dbReference type="PRINTS" id="PR00081">
    <property type="entry name" value="GDHRDH"/>
</dbReference>
<gene>
    <name evidence="5" type="ORF">B7463_g4146</name>
</gene>
<dbReference type="EMBL" id="NCSJ02000060">
    <property type="protein sequence ID" value="RFU32159.1"/>
    <property type="molecule type" value="Genomic_DNA"/>
</dbReference>
<dbReference type="Pfam" id="PF13561">
    <property type="entry name" value="adh_short_C2"/>
    <property type="match status" value="1"/>
</dbReference>
<accession>A0A3E2HFI2</accession>